<dbReference type="EMBL" id="JMCB01000013">
    <property type="protein sequence ID" value="KFE64623.1"/>
    <property type="molecule type" value="Genomic_DNA"/>
</dbReference>
<organism evidence="2 3">
    <name type="scientific">Hyalangium minutum</name>
    <dbReference type="NCBI Taxonomy" id="394096"/>
    <lineage>
        <taxon>Bacteria</taxon>
        <taxon>Pseudomonadati</taxon>
        <taxon>Myxococcota</taxon>
        <taxon>Myxococcia</taxon>
        <taxon>Myxococcales</taxon>
        <taxon>Cystobacterineae</taxon>
        <taxon>Archangiaceae</taxon>
        <taxon>Hyalangium</taxon>
    </lineage>
</organism>
<proteinExistence type="predicted"/>
<name>A0A085WAB0_9BACT</name>
<evidence type="ECO:0000313" key="3">
    <source>
        <dbReference type="Proteomes" id="UP000028725"/>
    </source>
</evidence>
<comment type="caution">
    <text evidence="2">The sequence shown here is derived from an EMBL/GenBank/DDBJ whole genome shotgun (WGS) entry which is preliminary data.</text>
</comment>
<feature type="region of interest" description="Disordered" evidence="1">
    <location>
        <begin position="1"/>
        <end position="23"/>
    </location>
</feature>
<evidence type="ECO:0000313" key="2">
    <source>
        <dbReference type="EMBL" id="KFE64623.1"/>
    </source>
</evidence>
<dbReference type="AlphaFoldDB" id="A0A085WAB0"/>
<gene>
    <name evidence="2" type="ORF">DB31_1641</name>
</gene>
<keyword evidence="3" id="KW-1185">Reference proteome</keyword>
<protein>
    <submittedName>
        <fullName evidence="2">Uncharacterized protein</fullName>
    </submittedName>
</protein>
<feature type="compositionally biased region" description="Acidic residues" evidence="1">
    <location>
        <begin position="1"/>
        <end position="11"/>
    </location>
</feature>
<dbReference type="Proteomes" id="UP000028725">
    <property type="component" value="Unassembled WGS sequence"/>
</dbReference>
<reference evidence="2 3" key="1">
    <citation type="submission" date="2014-04" db="EMBL/GenBank/DDBJ databases">
        <title>Genome assembly of Hyalangium minutum DSM 14724.</title>
        <authorList>
            <person name="Sharma G."/>
            <person name="Subramanian S."/>
        </authorList>
    </citation>
    <scope>NUCLEOTIDE SEQUENCE [LARGE SCALE GENOMIC DNA]</scope>
    <source>
        <strain evidence="2 3">DSM 14724</strain>
    </source>
</reference>
<dbReference type="RefSeq" id="WP_044193538.1">
    <property type="nucleotide sequence ID" value="NZ_JMCB01000013.1"/>
</dbReference>
<dbReference type="OrthoDB" id="5522767at2"/>
<accession>A0A085WAB0</accession>
<evidence type="ECO:0000256" key="1">
    <source>
        <dbReference type="SAM" id="MobiDB-lite"/>
    </source>
</evidence>
<sequence>MQDYGSFDDDDDKKGKGKSGKAIKDWDCPTCEANNPTDEPISNSSELRCNYCGNEFTVSFSDTGKMKFKEI</sequence>